<dbReference type="AlphaFoldDB" id="A0AAD2JKG7"/>
<reference evidence="3" key="1">
    <citation type="submission" date="2023-08" db="EMBL/GenBank/DDBJ databases">
        <authorList>
            <person name="Audoor S."/>
            <person name="Bilcke G."/>
        </authorList>
    </citation>
    <scope>NUCLEOTIDE SEQUENCE</scope>
</reference>
<keyword evidence="1" id="KW-0175">Coiled coil</keyword>
<proteinExistence type="predicted"/>
<dbReference type="PANTHER" id="PTHR47580">
    <property type="entry name" value="PHOSPHOGLYCERATE MUTASE FAMILY PROTEIN"/>
    <property type="match status" value="1"/>
</dbReference>
<evidence type="ECO:0000256" key="1">
    <source>
        <dbReference type="SAM" id="Coils"/>
    </source>
</evidence>
<gene>
    <name evidence="3" type="ORF">CYCCA115_LOCUS16564</name>
</gene>
<evidence type="ECO:0000313" key="4">
    <source>
        <dbReference type="Proteomes" id="UP001295423"/>
    </source>
</evidence>
<sequence length="477" mass="51803">MAAGQNLLEEEDIISTNPLFLTNREAALSPKGIAQVQEACLFLEQNQINPSVIKYSLAASSMDTTAIVKDALRVGQNRLIPEFTFMDPRGIGKWDTMSYSQTLPAIFALDETEAGKDGKQGRPPPNDDGTPNETLAEQKIRLVQLISVLETQFQGDTVLLIFPDGSTPALLSCMMAGIPFNKVHELEFAPGEVRLHQDMANIQTLYETRQQQSALNREYEKTVQLGKVELERLRGLDPATIVSKKDLKLQKEVAEVEEQQRQRDEQRRIKAEKEEEARILRYKTIEEARAKKEQAAALQRMSQSGGASEGGDKSTQIAIGSVTSLAVVAGLAIGGQSDTDPVAAVSSGSAAMRNETFAGPLNATTTTTTSGVQSATRAAATANAPTRASNATTRVQSLPDTLPQTILPVGDAAASNKKSLYSDPVPTKENKEEAAAKAMEDYMNQDDGGDDWLTVMGQLMEEDETGEDGQDIIDEWQ</sequence>
<dbReference type="SUPFAM" id="SSF53254">
    <property type="entry name" value="Phosphoglycerate mutase-like"/>
    <property type="match status" value="1"/>
</dbReference>
<comment type="caution">
    <text evidence="3">The sequence shown here is derived from an EMBL/GenBank/DDBJ whole genome shotgun (WGS) entry which is preliminary data.</text>
</comment>
<dbReference type="EMBL" id="CAKOGP040001936">
    <property type="protein sequence ID" value="CAJ1957136.1"/>
    <property type="molecule type" value="Genomic_DNA"/>
</dbReference>
<dbReference type="Proteomes" id="UP001295423">
    <property type="component" value="Unassembled WGS sequence"/>
</dbReference>
<keyword evidence="4" id="KW-1185">Reference proteome</keyword>
<feature type="coiled-coil region" evidence="1">
    <location>
        <begin position="249"/>
        <end position="276"/>
    </location>
</feature>
<feature type="region of interest" description="Disordered" evidence="2">
    <location>
        <begin position="114"/>
        <end position="133"/>
    </location>
</feature>
<dbReference type="PANTHER" id="PTHR47580:SF1">
    <property type="entry name" value="PHOSPHOGLYCERATE MUTASE FAMILY PROTEIN"/>
    <property type="match status" value="1"/>
</dbReference>
<dbReference type="Gene3D" id="3.40.50.1240">
    <property type="entry name" value="Phosphoglycerate mutase-like"/>
    <property type="match status" value="1"/>
</dbReference>
<organism evidence="3 4">
    <name type="scientific">Cylindrotheca closterium</name>
    <dbReference type="NCBI Taxonomy" id="2856"/>
    <lineage>
        <taxon>Eukaryota</taxon>
        <taxon>Sar</taxon>
        <taxon>Stramenopiles</taxon>
        <taxon>Ochrophyta</taxon>
        <taxon>Bacillariophyta</taxon>
        <taxon>Bacillariophyceae</taxon>
        <taxon>Bacillariophycidae</taxon>
        <taxon>Bacillariales</taxon>
        <taxon>Bacillariaceae</taxon>
        <taxon>Cylindrotheca</taxon>
    </lineage>
</organism>
<accession>A0AAD2JKG7</accession>
<name>A0AAD2JKG7_9STRA</name>
<protein>
    <submittedName>
        <fullName evidence="3">Uncharacterized protein</fullName>
    </submittedName>
</protein>
<dbReference type="InterPro" id="IPR029033">
    <property type="entry name" value="His_PPase_superfam"/>
</dbReference>
<evidence type="ECO:0000256" key="2">
    <source>
        <dbReference type="SAM" id="MobiDB-lite"/>
    </source>
</evidence>
<evidence type="ECO:0000313" key="3">
    <source>
        <dbReference type="EMBL" id="CAJ1957136.1"/>
    </source>
</evidence>